<dbReference type="SUPFAM" id="SSF116726">
    <property type="entry name" value="TrkA C-terminal domain-like"/>
    <property type="match status" value="1"/>
</dbReference>
<keyword evidence="2" id="KW-0813">Transport</keyword>
<sequence>MKVAVIGAGAVGSSIARELARSGHEVLIIDEKPEAVGRVDAPGASWSVGDACDLRVLADAGLDETEVVVAATGDDRVNLVVSLMARSEFGVPRTVGRVNNPRNEWLFDDSWGVDVAVSTPRLMTALVEEAVEIGDVVSVLTMQQASASFSAFTVPSDHPSIGSRVGTVPWPAQAVPVAILRDGQPLAPSRDDVIEADDELFFLVSGTGEDELRQLLGSATHSRAQQLPWAAEDPFKEEIPGEPSGPALQ</sequence>
<protein>
    <recommendedName>
        <fullName evidence="1">Trk system potassium uptake protein TrkA</fullName>
    </recommendedName>
</protein>
<dbReference type="InterPro" id="IPR006036">
    <property type="entry name" value="K_uptake_TrkA"/>
</dbReference>
<dbReference type="GO" id="GO:0015079">
    <property type="term" value="F:potassium ion transmembrane transporter activity"/>
    <property type="evidence" value="ECO:0007669"/>
    <property type="project" value="InterPro"/>
</dbReference>
<keyword evidence="11" id="KW-1185">Reference proteome</keyword>
<evidence type="ECO:0000256" key="6">
    <source>
        <dbReference type="ARBA" id="ARBA00023065"/>
    </source>
</evidence>
<organism evidence="10 11">
    <name type="scientific">Kocuria palustris PEL</name>
    <dbReference type="NCBI Taxonomy" id="1236550"/>
    <lineage>
        <taxon>Bacteria</taxon>
        <taxon>Bacillati</taxon>
        <taxon>Actinomycetota</taxon>
        <taxon>Actinomycetes</taxon>
        <taxon>Micrococcales</taxon>
        <taxon>Micrococcaceae</taxon>
        <taxon>Kocuria</taxon>
    </lineage>
</organism>
<dbReference type="PANTHER" id="PTHR43833">
    <property type="entry name" value="POTASSIUM CHANNEL PROTEIN 2-RELATED-RELATED"/>
    <property type="match status" value="1"/>
</dbReference>
<dbReference type="Pfam" id="PF02254">
    <property type="entry name" value="TrkA_N"/>
    <property type="match status" value="1"/>
</dbReference>
<reference evidence="10 11" key="1">
    <citation type="journal article" date="2014" name="Genome Announc.">
        <title>Draft Genome Sequence of Kocuria palustris PEL.</title>
        <authorList>
            <person name="Sharma G."/>
            <person name="Khatri I."/>
            <person name="Subramanian S."/>
        </authorList>
    </citation>
    <scope>NUCLEOTIDE SEQUENCE [LARGE SCALE GENOMIC DNA]</scope>
    <source>
        <strain evidence="10 11">PEL</strain>
    </source>
</reference>
<keyword evidence="6" id="KW-0406">Ion transport</keyword>
<evidence type="ECO:0000256" key="1">
    <source>
        <dbReference type="ARBA" id="ARBA00017378"/>
    </source>
</evidence>
<dbReference type="RefSeq" id="WP_006214893.1">
    <property type="nucleotide sequence ID" value="NZ_ANHZ02000014.1"/>
</dbReference>
<feature type="domain" description="RCK C-terminal" evidence="9">
    <location>
        <begin position="137"/>
        <end position="218"/>
    </location>
</feature>
<dbReference type="PROSITE" id="PS51202">
    <property type="entry name" value="RCK_C"/>
    <property type="match status" value="1"/>
</dbReference>
<dbReference type="AlphaFoldDB" id="M2YD89"/>
<dbReference type="SUPFAM" id="SSF51735">
    <property type="entry name" value="NAD(P)-binding Rossmann-fold domains"/>
    <property type="match status" value="1"/>
</dbReference>
<keyword evidence="4" id="KW-0630">Potassium</keyword>
<dbReference type="Gene3D" id="3.40.50.720">
    <property type="entry name" value="NAD(P)-binding Rossmann-like Domain"/>
    <property type="match status" value="1"/>
</dbReference>
<dbReference type="Proteomes" id="UP000009877">
    <property type="component" value="Unassembled WGS sequence"/>
</dbReference>
<dbReference type="Gene3D" id="3.30.70.1450">
    <property type="entry name" value="Regulator of K+ conductance, C-terminal domain"/>
    <property type="match status" value="1"/>
</dbReference>
<dbReference type="PRINTS" id="PR00335">
    <property type="entry name" value="KUPTAKETRKA"/>
</dbReference>
<dbReference type="Pfam" id="PF02080">
    <property type="entry name" value="TrkA_C"/>
    <property type="match status" value="1"/>
</dbReference>
<evidence type="ECO:0000259" key="9">
    <source>
        <dbReference type="PROSITE" id="PS51202"/>
    </source>
</evidence>
<dbReference type="GO" id="GO:0005886">
    <property type="term" value="C:plasma membrane"/>
    <property type="evidence" value="ECO:0007669"/>
    <property type="project" value="InterPro"/>
</dbReference>
<name>M2YD89_9MICC</name>
<keyword evidence="3" id="KW-0633">Potassium transport</keyword>
<evidence type="ECO:0000256" key="2">
    <source>
        <dbReference type="ARBA" id="ARBA00022448"/>
    </source>
</evidence>
<evidence type="ECO:0000313" key="10">
    <source>
        <dbReference type="EMBL" id="EME36485.1"/>
    </source>
</evidence>
<evidence type="ECO:0000313" key="11">
    <source>
        <dbReference type="Proteomes" id="UP000009877"/>
    </source>
</evidence>
<proteinExistence type="predicted"/>
<evidence type="ECO:0000256" key="3">
    <source>
        <dbReference type="ARBA" id="ARBA00022538"/>
    </source>
</evidence>
<gene>
    <name evidence="10" type="ORF">C884_00472</name>
</gene>
<dbReference type="InterPro" id="IPR050721">
    <property type="entry name" value="Trk_Ktr_HKT_K-transport"/>
</dbReference>
<evidence type="ECO:0000256" key="4">
    <source>
        <dbReference type="ARBA" id="ARBA00022958"/>
    </source>
</evidence>
<dbReference type="InterPro" id="IPR036291">
    <property type="entry name" value="NAD(P)-bd_dom_sf"/>
</dbReference>
<evidence type="ECO:0000256" key="7">
    <source>
        <dbReference type="SAM" id="MobiDB-lite"/>
    </source>
</evidence>
<feature type="domain" description="RCK N-terminal" evidence="8">
    <location>
        <begin position="1"/>
        <end position="117"/>
    </location>
</feature>
<keyword evidence="5" id="KW-0520">NAD</keyword>
<dbReference type="EMBL" id="ANHZ02000014">
    <property type="protein sequence ID" value="EME36485.1"/>
    <property type="molecule type" value="Genomic_DNA"/>
</dbReference>
<feature type="region of interest" description="Disordered" evidence="7">
    <location>
        <begin position="228"/>
        <end position="249"/>
    </location>
</feature>
<dbReference type="InterPro" id="IPR003148">
    <property type="entry name" value="RCK_N"/>
</dbReference>
<comment type="caution">
    <text evidence="10">The sequence shown here is derived from an EMBL/GenBank/DDBJ whole genome shotgun (WGS) entry which is preliminary data.</text>
</comment>
<evidence type="ECO:0000259" key="8">
    <source>
        <dbReference type="PROSITE" id="PS51201"/>
    </source>
</evidence>
<dbReference type="InterPro" id="IPR036721">
    <property type="entry name" value="RCK_C_sf"/>
</dbReference>
<accession>M2YD89</accession>
<dbReference type="STRING" id="71999.KPaMU14_06960"/>
<dbReference type="PANTHER" id="PTHR43833:SF5">
    <property type="entry name" value="TRK SYSTEM POTASSIUM UPTAKE PROTEIN TRKA"/>
    <property type="match status" value="1"/>
</dbReference>
<evidence type="ECO:0000256" key="5">
    <source>
        <dbReference type="ARBA" id="ARBA00023027"/>
    </source>
</evidence>
<dbReference type="InterPro" id="IPR006037">
    <property type="entry name" value="RCK_C"/>
</dbReference>
<dbReference type="PROSITE" id="PS51201">
    <property type="entry name" value="RCK_N"/>
    <property type="match status" value="1"/>
</dbReference>